<dbReference type="Proteomes" id="UP000029843">
    <property type="component" value="Unassembled WGS sequence"/>
</dbReference>
<dbReference type="Pfam" id="PF01757">
    <property type="entry name" value="Acyl_transf_3"/>
    <property type="match status" value="1"/>
</dbReference>
<protein>
    <recommendedName>
        <fullName evidence="2">Acyltransferase 3 domain-containing protein</fullName>
    </recommendedName>
</protein>
<dbReference type="AlphaFoldDB" id="A0A099KF86"/>
<evidence type="ECO:0000259" key="2">
    <source>
        <dbReference type="Pfam" id="PF01757"/>
    </source>
</evidence>
<feature type="transmembrane region" description="Helical" evidence="1">
    <location>
        <begin position="101"/>
        <end position="119"/>
    </location>
</feature>
<dbReference type="GO" id="GO:0016747">
    <property type="term" value="F:acyltransferase activity, transferring groups other than amino-acyl groups"/>
    <property type="evidence" value="ECO:0007669"/>
    <property type="project" value="InterPro"/>
</dbReference>
<evidence type="ECO:0000256" key="1">
    <source>
        <dbReference type="SAM" id="Phobius"/>
    </source>
</evidence>
<dbReference type="InterPro" id="IPR002656">
    <property type="entry name" value="Acyl_transf_3_dom"/>
</dbReference>
<feature type="domain" description="Acyltransferase 3" evidence="2">
    <location>
        <begin position="2"/>
        <end position="144"/>
    </location>
</feature>
<feature type="transmembrane region" description="Helical" evidence="1">
    <location>
        <begin position="131"/>
        <end position="150"/>
    </location>
</feature>
<feature type="transmembrane region" description="Helical" evidence="1">
    <location>
        <begin position="20"/>
        <end position="39"/>
    </location>
</feature>
<evidence type="ECO:0000313" key="4">
    <source>
        <dbReference type="Proteomes" id="UP000029843"/>
    </source>
</evidence>
<keyword evidence="1" id="KW-0472">Membrane</keyword>
<keyword evidence="1" id="KW-0812">Transmembrane</keyword>
<keyword evidence="1" id="KW-1133">Transmembrane helix</keyword>
<comment type="caution">
    <text evidence="3">The sequence shown here is derived from an EMBL/GenBank/DDBJ whole genome shotgun (WGS) entry which is preliminary data.</text>
</comment>
<name>A0A099KF86_COLPS</name>
<evidence type="ECO:0000313" key="3">
    <source>
        <dbReference type="EMBL" id="KGJ88622.1"/>
    </source>
</evidence>
<feature type="transmembrane region" description="Helical" evidence="1">
    <location>
        <begin position="70"/>
        <end position="89"/>
    </location>
</feature>
<accession>A0A099KF86</accession>
<organism evidence="3 4">
    <name type="scientific">Colwellia psychrerythraea</name>
    <name type="common">Vibrio psychroerythus</name>
    <dbReference type="NCBI Taxonomy" id="28229"/>
    <lineage>
        <taxon>Bacteria</taxon>
        <taxon>Pseudomonadati</taxon>
        <taxon>Pseudomonadota</taxon>
        <taxon>Gammaproteobacteria</taxon>
        <taxon>Alteromonadales</taxon>
        <taxon>Colwelliaceae</taxon>
        <taxon>Colwellia</taxon>
    </lineage>
</organism>
<reference evidence="3 4" key="1">
    <citation type="submission" date="2014-08" db="EMBL/GenBank/DDBJ databases">
        <title>Genomic and Phenotypic Diversity of Colwellia psychrerythraea strains from Disparate Marine Basins.</title>
        <authorList>
            <person name="Techtmann S.M."/>
            <person name="Stelling S.C."/>
            <person name="Utturkar S.M."/>
            <person name="Alshibli N."/>
            <person name="Harris A."/>
            <person name="Brown S.D."/>
            <person name="Hazen T.C."/>
        </authorList>
    </citation>
    <scope>NUCLEOTIDE SEQUENCE [LARGE SCALE GENOMIC DNA]</scope>
    <source>
        <strain evidence="3 4">ND2E</strain>
    </source>
</reference>
<dbReference type="EMBL" id="JQED01000045">
    <property type="protein sequence ID" value="KGJ88622.1"/>
    <property type="molecule type" value="Genomic_DNA"/>
</dbReference>
<gene>
    <name evidence="3" type="ORF">ND2E_3920</name>
</gene>
<sequence>MWYSGVALYKYQARVSLNVISARLGWLLSILLLTLYKYYDFDLSFRAYGIEMWPFSFLNLGSADRYLNDYVLTFIVVMNFLCAMQSKFYFLLNYKKVIRSISTYTFTLYLVHALVMSIWENLYTHNSSSPLDILLLITSISLSTYAFGLLTEHRKYLFKNFFTYIYKYTFGKLSLDVDSPHLRPKT</sequence>
<dbReference type="PATRIC" id="fig|28229.4.peg.3257"/>
<proteinExistence type="predicted"/>